<gene>
    <name evidence="2" type="ORF">VITISV_042361</name>
</gene>
<dbReference type="ExpressionAtlas" id="A5ATX5">
    <property type="expression patterns" value="baseline"/>
</dbReference>
<feature type="region of interest" description="Disordered" evidence="1">
    <location>
        <begin position="332"/>
        <end position="353"/>
    </location>
</feature>
<sequence length="413" mass="46408">MGCSVEVPVFTDTNMGTHVALSVSPNITSGDFMSMPLLYLILYFSTSFSGNVFYHMWNFFDDCTRPKENLRKHTSIVSQNWERFRVYGLMVRRKSCFYHLPESVPIKHAFQGLKGTWFLHTEASSLGGSDLSSLSNHVTVETRNHTYDGSNVTDPMEPKSYTAIAVRDKNKSKGRRRRIKRYHCLKAVLWGLLRTVYFSRKSRRKRVKKNRSLACTVSGIENGCPGRSKKISGPSAKERSGFCTSGNEEEHRKEWISKVVECPSERSSEVVSVSGIIERYFSNFDGMNHFGSPSSSEVNSRVISSWSNEQLRVTTDGNHSDIQIGTTPLLTTKTPARETPFSLSTNSRPGTSRDKLEITEVGKRLVMASNTLGISSSKQRPAISISRFKDGKLLGLDSSLVRSMVFEMSDDDD</sequence>
<protein>
    <submittedName>
        <fullName evidence="2">Uncharacterized protein</fullName>
    </submittedName>
</protein>
<organism evidence="2">
    <name type="scientific">Vitis vinifera</name>
    <name type="common">Grape</name>
    <dbReference type="NCBI Taxonomy" id="29760"/>
    <lineage>
        <taxon>Eukaryota</taxon>
        <taxon>Viridiplantae</taxon>
        <taxon>Streptophyta</taxon>
        <taxon>Embryophyta</taxon>
        <taxon>Tracheophyta</taxon>
        <taxon>Spermatophyta</taxon>
        <taxon>Magnoliopsida</taxon>
        <taxon>eudicotyledons</taxon>
        <taxon>Gunneridae</taxon>
        <taxon>Pentapetalae</taxon>
        <taxon>rosids</taxon>
        <taxon>Vitales</taxon>
        <taxon>Vitaceae</taxon>
        <taxon>Viteae</taxon>
        <taxon>Vitis</taxon>
    </lineage>
</organism>
<accession>A5ATX5</accession>
<feature type="compositionally biased region" description="Polar residues" evidence="1">
    <location>
        <begin position="341"/>
        <end position="350"/>
    </location>
</feature>
<evidence type="ECO:0000313" key="2">
    <source>
        <dbReference type="EMBL" id="CAN67146.1"/>
    </source>
</evidence>
<proteinExistence type="predicted"/>
<name>A5ATX5_VITVI</name>
<evidence type="ECO:0000256" key="1">
    <source>
        <dbReference type="SAM" id="MobiDB-lite"/>
    </source>
</evidence>
<dbReference type="EMBL" id="AM435471">
    <property type="protein sequence ID" value="CAN67146.1"/>
    <property type="molecule type" value="Genomic_DNA"/>
</dbReference>
<reference evidence="2" key="1">
    <citation type="journal article" date="2007" name="PLoS ONE">
        <title>The first genome sequence of an elite grapevine cultivar (Pinot noir Vitis vinifera L.): coping with a highly heterozygous genome.</title>
        <authorList>
            <person name="Velasco R."/>
            <person name="Zharkikh A."/>
            <person name="Troggio M."/>
            <person name="Cartwright D.A."/>
            <person name="Cestaro A."/>
            <person name="Pruss D."/>
            <person name="Pindo M."/>
            <person name="FitzGerald L.M."/>
            <person name="Vezzulli S."/>
            <person name="Reid J."/>
            <person name="Malacarne G."/>
            <person name="Iliev D."/>
            <person name="Coppola G."/>
            <person name="Wardell B."/>
            <person name="Micheletti D."/>
            <person name="Macalma T."/>
            <person name="Facci M."/>
            <person name="Mitchell J.T."/>
            <person name="Perazzolli M."/>
            <person name="Eldredge G."/>
            <person name="Gatto P."/>
            <person name="Oyzerski R."/>
            <person name="Moretto M."/>
            <person name="Gutin N."/>
            <person name="Stefanini M."/>
            <person name="Chen Y."/>
            <person name="Segala C."/>
            <person name="Davenport C."/>
            <person name="Dematte L."/>
            <person name="Mraz A."/>
            <person name="Battilana J."/>
            <person name="Stormo K."/>
            <person name="Costa F."/>
            <person name="Tao Q."/>
            <person name="Si-Ammour A."/>
            <person name="Harkins T."/>
            <person name="Lackey A."/>
            <person name="Perbost C."/>
            <person name="Taillon B."/>
            <person name="Stella A."/>
            <person name="Solovyev V."/>
            <person name="Fawcett J.A."/>
            <person name="Sterck L."/>
            <person name="Vandepoele K."/>
            <person name="Grando S.M."/>
            <person name="Toppo S."/>
            <person name="Moser C."/>
            <person name="Lanchbury J."/>
            <person name="Bogden R."/>
            <person name="Skolnick M."/>
            <person name="Sgaramella V."/>
            <person name="Bhatnagar S.K."/>
            <person name="Fontana P."/>
            <person name="Gutin A."/>
            <person name="Van de Peer Y."/>
            <person name="Salamini F."/>
            <person name="Viola R."/>
        </authorList>
    </citation>
    <scope>NUCLEOTIDE SEQUENCE</scope>
</reference>
<dbReference type="AlphaFoldDB" id="A5ATX5"/>